<protein>
    <submittedName>
        <fullName evidence="2">Uncharacterized protein</fullName>
    </submittedName>
</protein>
<comment type="caution">
    <text evidence="2">The sequence shown here is derived from an EMBL/GenBank/DDBJ whole genome shotgun (WGS) entry which is preliminary data.</text>
</comment>
<sequence length="78" mass="8541">MTVLAFECQTLLWGGERKKERKRTADILLTKRRRGGEANERGGWLEEAERDAEAGTVTTGSSTGSERPPYALVGCVSV</sequence>
<name>A0ABR3LT09_9TELE</name>
<dbReference type="Proteomes" id="UP001558613">
    <property type="component" value="Unassembled WGS sequence"/>
</dbReference>
<evidence type="ECO:0000313" key="3">
    <source>
        <dbReference type="Proteomes" id="UP001558613"/>
    </source>
</evidence>
<evidence type="ECO:0000256" key="1">
    <source>
        <dbReference type="SAM" id="MobiDB-lite"/>
    </source>
</evidence>
<accession>A0ABR3LT09</accession>
<proteinExistence type="predicted"/>
<feature type="region of interest" description="Disordered" evidence="1">
    <location>
        <begin position="34"/>
        <end position="68"/>
    </location>
</feature>
<gene>
    <name evidence="2" type="ORF">QQF64_013302</name>
</gene>
<evidence type="ECO:0000313" key="2">
    <source>
        <dbReference type="EMBL" id="KAL1255241.1"/>
    </source>
</evidence>
<feature type="compositionally biased region" description="Basic and acidic residues" evidence="1">
    <location>
        <begin position="35"/>
        <end position="44"/>
    </location>
</feature>
<organism evidence="2 3">
    <name type="scientific">Cirrhinus molitorella</name>
    <name type="common">mud carp</name>
    <dbReference type="NCBI Taxonomy" id="172907"/>
    <lineage>
        <taxon>Eukaryota</taxon>
        <taxon>Metazoa</taxon>
        <taxon>Chordata</taxon>
        <taxon>Craniata</taxon>
        <taxon>Vertebrata</taxon>
        <taxon>Euteleostomi</taxon>
        <taxon>Actinopterygii</taxon>
        <taxon>Neopterygii</taxon>
        <taxon>Teleostei</taxon>
        <taxon>Ostariophysi</taxon>
        <taxon>Cypriniformes</taxon>
        <taxon>Cyprinidae</taxon>
        <taxon>Labeoninae</taxon>
        <taxon>Labeonini</taxon>
        <taxon>Cirrhinus</taxon>
    </lineage>
</organism>
<dbReference type="EMBL" id="JAYMGO010000019">
    <property type="protein sequence ID" value="KAL1255241.1"/>
    <property type="molecule type" value="Genomic_DNA"/>
</dbReference>
<feature type="compositionally biased region" description="Low complexity" evidence="1">
    <location>
        <begin position="55"/>
        <end position="65"/>
    </location>
</feature>
<reference evidence="2 3" key="1">
    <citation type="submission" date="2023-09" db="EMBL/GenBank/DDBJ databases">
        <authorList>
            <person name="Wang M."/>
        </authorList>
    </citation>
    <scope>NUCLEOTIDE SEQUENCE [LARGE SCALE GENOMIC DNA]</scope>
    <source>
        <strain evidence="2">GT-2023</strain>
        <tissue evidence="2">Liver</tissue>
    </source>
</reference>
<keyword evidence="3" id="KW-1185">Reference proteome</keyword>